<dbReference type="Pfam" id="PF08275">
    <property type="entry name" value="DNAG_N"/>
    <property type="match status" value="1"/>
</dbReference>
<sequence>MARIPDNVIAEIKSQANIVDIVGQYVQLEKRGKNYLGLCPFHQEKTPSFNVIEDKQFFHCFGCGKGGDVFKFVEEIKNISYVEAISEVANYAHIPFEYAVANNSRTTENSEKKELIEIHEKACEVYAYVLKDLAVGEKALAYLKNRELTEETIETFRVGFSPDDRKFLSTLFLKQGRKKEVLLKTGLFLEGDDGELFDRFSGRIMFPIRNEHGEVVAFSGRKVFTAEEAKINPDIKKTKYMNSPESLIFNKSQLLFNLDLAKNTIRKQGEVFLFEGQMDVIAAYQAGIPNGVASLGTSLTDKQIQQIARVCKSVITVFDGDNAGIKATNRAIDLFEKFPRLTLQIVSLSEGLDPDEYARKYGETSLVQTLKNGRISWFEFRKRFLRIEKNLENHAEQIGYINALLQELAKVSSNLEIDAYLNEITQEFPRFSYKVLLDQLKELQGKRSSVQPPSPQEEAFVEREILPPPVEVPVQKRKTSKIELAEQQLLYRIFYQSANKRFSSYFEGFHFYHEPYETLYVLYQAYDRQVGDFNTANFLSFVRQGNLSNIATEIFSLRFEEEVEEKEILDLIAVVQSSSIQEKKMKLKEEFHQASQAGNHELAKQLFVQLVQLEKSK</sequence>
<dbReference type="RefSeq" id="WP_078807514.1">
    <property type="nucleotide sequence ID" value="NZ_FUXI01000017.1"/>
</dbReference>
<keyword evidence="2 12" id="KW-0639">Primosome</keyword>
<evidence type="ECO:0000256" key="10">
    <source>
        <dbReference type="ARBA" id="ARBA00023125"/>
    </source>
</evidence>
<evidence type="ECO:0000313" key="16">
    <source>
        <dbReference type="EMBL" id="SJZ84154.1"/>
    </source>
</evidence>
<dbReference type="Gene3D" id="3.90.580.10">
    <property type="entry name" value="Zinc finger, CHC2-type domain"/>
    <property type="match status" value="1"/>
</dbReference>
<evidence type="ECO:0000256" key="13">
    <source>
        <dbReference type="PIRNR" id="PIRNR002811"/>
    </source>
</evidence>
<dbReference type="PIRSF" id="PIRSF002811">
    <property type="entry name" value="DnaG"/>
    <property type="match status" value="1"/>
</dbReference>
<evidence type="ECO:0000313" key="17">
    <source>
        <dbReference type="Proteomes" id="UP000190328"/>
    </source>
</evidence>
<comment type="cofactor">
    <cofactor evidence="12 13 14">
        <name>Zn(2+)</name>
        <dbReference type="ChEBI" id="CHEBI:29105"/>
    </cofactor>
    <text evidence="12 13 14">Binds 1 zinc ion per monomer.</text>
</comment>
<dbReference type="InterPro" id="IPR034151">
    <property type="entry name" value="TOPRIM_DnaG_bac"/>
</dbReference>
<dbReference type="STRING" id="263852.SAMN02745116_01583"/>
<dbReference type="FunFam" id="3.90.580.10:FF:000001">
    <property type="entry name" value="DNA primase"/>
    <property type="match status" value="1"/>
</dbReference>
<evidence type="ECO:0000256" key="7">
    <source>
        <dbReference type="ARBA" id="ARBA00022771"/>
    </source>
</evidence>
<organism evidence="16 17">
    <name type="scientific">Pilibacter termitis</name>
    <dbReference type="NCBI Taxonomy" id="263852"/>
    <lineage>
        <taxon>Bacteria</taxon>
        <taxon>Bacillati</taxon>
        <taxon>Bacillota</taxon>
        <taxon>Bacilli</taxon>
        <taxon>Lactobacillales</taxon>
        <taxon>Enterococcaceae</taxon>
        <taxon>Pilibacter</taxon>
    </lineage>
</organism>
<protein>
    <recommendedName>
        <fullName evidence="12 13">DNA primase</fullName>
        <ecNumber evidence="12">2.7.7.101</ecNumber>
    </recommendedName>
</protein>
<comment type="domain">
    <text evidence="12">Contains an N-terminal zinc-binding domain, a central core domain that contains the primase activity, and a C-terminal DnaB-binding domain.</text>
</comment>
<dbReference type="GO" id="GO:0006269">
    <property type="term" value="P:DNA replication, synthesis of primer"/>
    <property type="evidence" value="ECO:0007669"/>
    <property type="project" value="UniProtKB-UniRule"/>
</dbReference>
<keyword evidence="3 12" id="KW-0808">Transferase</keyword>
<evidence type="ECO:0000256" key="4">
    <source>
        <dbReference type="ARBA" id="ARBA00022695"/>
    </source>
</evidence>
<comment type="similarity">
    <text evidence="12 13">Belongs to the DnaG primase family.</text>
</comment>
<evidence type="ECO:0000256" key="12">
    <source>
        <dbReference type="HAMAP-Rule" id="MF_00974"/>
    </source>
</evidence>
<keyword evidence="4 12" id="KW-0548">Nucleotidyltransferase</keyword>
<evidence type="ECO:0000256" key="11">
    <source>
        <dbReference type="ARBA" id="ARBA00023163"/>
    </source>
</evidence>
<dbReference type="SMART" id="SM00493">
    <property type="entry name" value="TOPRIM"/>
    <property type="match status" value="1"/>
</dbReference>
<dbReference type="GO" id="GO:0003677">
    <property type="term" value="F:DNA binding"/>
    <property type="evidence" value="ECO:0007669"/>
    <property type="project" value="UniProtKB-KW"/>
</dbReference>
<name>A0A1T4NY10_9ENTE</name>
<dbReference type="EMBL" id="FUXI01000017">
    <property type="protein sequence ID" value="SJZ84154.1"/>
    <property type="molecule type" value="Genomic_DNA"/>
</dbReference>
<accession>A0A1T4NY10</accession>
<dbReference type="InterPro" id="IPR030846">
    <property type="entry name" value="DnaG_bac"/>
</dbReference>
<dbReference type="SUPFAM" id="SSF56731">
    <property type="entry name" value="DNA primase core"/>
    <property type="match status" value="1"/>
</dbReference>
<keyword evidence="17" id="KW-1185">Reference proteome</keyword>
<keyword evidence="1 12" id="KW-0240">DNA-directed RNA polymerase</keyword>
<dbReference type="SUPFAM" id="SSF57783">
    <property type="entry name" value="Zinc beta-ribbon"/>
    <property type="match status" value="1"/>
</dbReference>
<keyword evidence="8 12" id="KW-0862">Zinc</keyword>
<dbReference type="HAMAP" id="MF_00974">
    <property type="entry name" value="DNA_primase_DnaG"/>
    <property type="match status" value="1"/>
</dbReference>
<evidence type="ECO:0000256" key="8">
    <source>
        <dbReference type="ARBA" id="ARBA00022833"/>
    </source>
</evidence>
<evidence type="ECO:0000256" key="9">
    <source>
        <dbReference type="ARBA" id="ARBA00022842"/>
    </source>
</evidence>
<evidence type="ECO:0000256" key="2">
    <source>
        <dbReference type="ARBA" id="ARBA00022515"/>
    </source>
</evidence>
<dbReference type="Gene3D" id="3.40.1360.10">
    <property type="match status" value="1"/>
</dbReference>
<dbReference type="GO" id="GO:0008270">
    <property type="term" value="F:zinc ion binding"/>
    <property type="evidence" value="ECO:0007669"/>
    <property type="project" value="UniProtKB-UniRule"/>
</dbReference>
<proteinExistence type="inferred from homology"/>
<feature type="domain" description="Toprim" evidence="15">
    <location>
        <begin position="269"/>
        <end position="351"/>
    </location>
</feature>
<dbReference type="Pfam" id="PF01807">
    <property type="entry name" value="Zn_ribbon_DnaG"/>
    <property type="match status" value="1"/>
</dbReference>
<evidence type="ECO:0000256" key="1">
    <source>
        <dbReference type="ARBA" id="ARBA00022478"/>
    </source>
</evidence>
<keyword evidence="11 12" id="KW-0804">Transcription</keyword>
<dbReference type="EC" id="2.7.7.101" evidence="12"/>
<dbReference type="NCBIfam" id="TIGR01391">
    <property type="entry name" value="dnaG"/>
    <property type="match status" value="1"/>
</dbReference>
<dbReference type="Pfam" id="PF13155">
    <property type="entry name" value="Toprim_2"/>
    <property type="match status" value="1"/>
</dbReference>
<dbReference type="OrthoDB" id="9803773at2"/>
<dbReference type="GO" id="GO:0005737">
    <property type="term" value="C:cytoplasm"/>
    <property type="evidence" value="ECO:0007669"/>
    <property type="project" value="TreeGrafter"/>
</dbReference>
<dbReference type="SMART" id="SM00400">
    <property type="entry name" value="ZnF_CHCC"/>
    <property type="match status" value="1"/>
</dbReference>
<keyword evidence="9" id="KW-0460">Magnesium</keyword>
<dbReference type="Gene3D" id="1.10.860.10">
    <property type="entry name" value="DNAb Helicase, Chain A"/>
    <property type="match status" value="1"/>
</dbReference>
<dbReference type="InterPro" id="IPR006171">
    <property type="entry name" value="TOPRIM_dom"/>
</dbReference>
<dbReference type="InterPro" id="IPR050219">
    <property type="entry name" value="DnaG_primase"/>
</dbReference>
<dbReference type="GO" id="GO:0003899">
    <property type="term" value="F:DNA-directed RNA polymerase activity"/>
    <property type="evidence" value="ECO:0007669"/>
    <property type="project" value="UniProtKB-UniRule"/>
</dbReference>
<evidence type="ECO:0000256" key="6">
    <source>
        <dbReference type="ARBA" id="ARBA00022723"/>
    </source>
</evidence>
<dbReference type="InterPro" id="IPR036977">
    <property type="entry name" value="DNA_primase_Znf_CHC2"/>
</dbReference>
<evidence type="ECO:0000256" key="14">
    <source>
        <dbReference type="PIRSR" id="PIRSR002811-1"/>
    </source>
</evidence>
<dbReference type="PROSITE" id="PS50880">
    <property type="entry name" value="TOPRIM"/>
    <property type="match status" value="1"/>
</dbReference>
<dbReference type="InterPro" id="IPR013264">
    <property type="entry name" value="DNAG_N"/>
</dbReference>
<comment type="subunit">
    <text evidence="12">Monomer. Interacts with DnaB.</text>
</comment>
<reference evidence="16 17" key="1">
    <citation type="submission" date="2017-02" db="EMBL/GenBank/DDBJ databases">
        <authorList>
            <person name="Peterson S.W."/>
        </authorList>
    </citation>
    <scope>NUCLEOTIDE SEQUENCE [LARGE SCALE GENOMIC DNA]</scope>
    <source>
        <strain evidence="16 17">ATCC BAA-1030</strain>
    </source>
</reference>
<dbReference type="GO" id="GO:0000428">
    <property type="term" value="C:DNA-directed RNA polymerase complex"/>
    <property type="evidence" value="ECO:0007669"/>
    <property type="project" value="UniProtKB-KW"/>
</dbReference>
<feature type="zinc finger region" description="CHC2-type" evidence="12 14">
    <location>
        <begin position="39"/>
        <end position="63"/>
    </location>
</feature>
<keyword evidence="7 12" id="KW-0863">Zinc-finger</keyword>
<keyword evidence="6 12" id="KW-0479">Metal-binding</keyword>
<dbReference type="CDD" id="cd03364">
    <property type="entry name" value="TOPRIM_DnaG_primases"/>
    <property type="match status" value="1"/>
</dbReference>
<comment type="function">
    <text evidence="12 13">RNA polymerase that catalyzes the synthesis of short RNA molecules used as primers for DNA polymerase during DNA replication.</text>
</comment>
<keyword evidence="5 12" id="KW-0235">DNA replication</keyword>
<dbReference type="AlphaFoldDB" id="A0A1T4NY10"/>
<dbReference type="PANTHER" id="PTHR30313:SF2">
    <property type="entry name" value="DNA PRIMASE"/>
    <property type="match status" value="1"/>
</dbReference>
<dbReference type="InterPro" id="IPR037068">
    <property type="entry name" value="DNA_primase_core_N_sf"/>
</dbReference>
<gene>
    <name evidence="12" type="primary">dnaG</name>
    <name evidence="16" type="ORF">SAMN02745116_01583</name>
</gene>
<dbReference type="GO" id="GO:1990077">
    <property type="term" value="C:primosome complex"/>
    <property type="evidence" value="ECO:0007669"/>
    <property type="project" value="UniProtKB-KW"/>
</dbReference>
<evidence type="ECO:0000256" key="5">
    <source>
        <dbReference type="ARBA" id="ARBA00022705"/>
    </source>
</evidence>
<dbReference type="Proteomes" id="UP000190328">
    <property type="component" value="Unassembled WGS sequence"/>
</dbReference>
<dbReference type="PANTHER" id="PTHR30313">
    <property type="entry name" value="DNA PRIMASE"/>
    <property type="match status" value="1"/>
</dbReference>
<dbReference type="Gene3D" id="3.90.980.10">
    <property type="entry name" value="DNA primase, catalytic core, N-terminal domain"/>
    <property type="match status" value="1"/>
</dbReference>
<comment type="catalytic activity">
    <reaction evidence="12">
        <text>ssDNA + n NTP = ssDNA/pppN(pN)n-1 hybrid + (n-1) diphosphate.</text>
        <dbReference type="EC" id="2.7.7.101"/>
    </reaction>
</comment>
<dbReference type="InterPro" id="IPR006295">
    <property type="entry name" value="DNA_primase_DnaG"/>
</dbReference>
<dbReference type="InterPro" id="IPR002694">
    <property type="entry name" value="Znf_CHC2"/>
</dbReference>
<evidence type="ECO:0000259" key="15">
    <source>
        <dbReference type="PROSITE" id="PS50880"/>
    </source>
</evidence>
<evidence type="ECO:0000256" key="3">
    <source>
        <dbReference type="ARBA" id="ARBA00022679"/>
    </source>
</evidence>
<dbReference type="InterPro" id="IPR016136">
    <property type="entry name" value="DNA_helicase_N/primase_C"/>
</dbReference>
<keyword evidence="10 12" id="KW-0238">DNA-binding</keyword>